<dbReference type="EMBL" id="JACAZI010000003">
    <property type="protein sequence ID" value="KAF7364648.1"/>
    <property type="molecule type" value="Genomic_DNA"/>
</dbReference>
<protein>
    <submittedName>
        <fullName evidence="1">Uncharacterized protein</fullName>
    </submittedName>
</protein>
<dbReference type="Proteomes" id="UP000620124">
    <property type="component" value="Unassembled WGS sequence"/>
</dbReference>
<accession>A0A8H7DA99</accession>
<sequence>MDAFALFRTCAAFSRNSCSTLRSSAFGVPARTSILQNRNFDLVFRVFSWALLFRYVCHSSKCLRCQKLLFFHMPPLKNNTLVSLPPTFASRLSHRGWIKVFHPQATIDTGVYPMLRFAAFPNPATPEDDTDSGVPVGAVLDACSILAQNQRGRLVLADHTFIADDSSNPDLLLRPDIYIFDVMDEDGPTVVDGYPICAGFGDWILPPIIPDR</sequence>
<reference evidence="1" key="1">
    <citation type="submission" date="2020-05" db="EMBL/GenBank/DDBJ databases">
        <title>Mycena genomes resolve the evolution of fungal bioluminescence.</title>
        <authorList>
            <person name="Tsai I.J."/>
        </authorList>
    </citation>
    <scope>NUCLEOTIDE SEQUENCE</scope>
    <source>
        <strain evidence="1">CCC161011</strain>
    </source>
</reference>
<evidence type="ECO:0000313" key="1">
    <source>
        <dbReference type="EMBL" id="KAF7364648.1"/>
    </source>
</evidence>
<comment type="caution">
    <text evidence="1">The sequence shown here is derived from an EMBL/GenBank/DDBJ whole genome shotgun (WGS) entry which is preliminary data.</text>
</comment>
<dbReference type="AlphaFoldDB" id="A0A8H7DA99"/>
<dbReference type="OrthoDB" id="3064088at2759"/>
<organism evidence="1 2">
    <name type="scientific">Mycena venus</name>
    <dbReference type="NCBI Taxonomy" id="2733690"/>
    <lineage>
        <taxon>Eukaryota</taxon>
        <taxon>Fungi</taxon>
        <taxon>Dikarya</taxon>
        <taxon>Basidiomycota</taxon>
        <taxon>Agaricomycotina</taxon>
        <taxon>Agaricomycetes</taxon>
        <taxon>Agaricomycetidae</taxon>
        <taxon>Agaricales</taxon>
        <taxon>Marasmiineae</taxon>
        <taxon>Mycenaceae</taxon>
        <taxon>Mycena</taxon>
    </lineage>
</organism>
<proteinExistence type="predicted"/>
<evidence type="ECO:0000313" key="2">
    <source>
        <dbReference type="Proteomes" id="UP000620124"/>
    </source>
</evidence>
<name>A0A8H7DA99_9AGAR</name>
<keyword evidence="2" id="KW-1185">Reference proteome</keyword>
<gene>
    <name evidence="1" type="ORF">MVEN_00334200</name>
</gene>